<dbReference type="InterPro" id="IPR036640">
    <property type="entry name" value="ABC1_TM_sf"/>
</dbReference>
<dbReference type="PROSITE" id="PS00211">
    <property type="entry name" value="ABC_TRANSPORTER_1"/>
    <property type="match status" value="1"/>
</dbReference>
<dbReference type="SMART" id="SM00382">
    <property type="entry name" value="AAA"/>
    <property type="match status" value="1"/>
</dbReference>
<feature type="transmembrane region" description="Helical" evidence="8">
    <location>
        <begin position="166"/>
        <end position="186"/>
    </location>
</feature>
<accession>A0A368JWF9</accession>
<dbReference type="SUPFAM" id="SSF52540">
    <property type="entry name" value="P-loop containing nucleoside triphosphate hydrolases"/>
    <property type="match status" value="1"/>
</dbReference>
<evidence type="ECO:0000256" key="8">
    <source>
        <dbReference type="SAM" id="Phobius"/>
    </source>
</evidence>
<feature type="transmembrane region" description="Helical" evidence="8">
    <location>
        <begin position="250"/>
        <end position="271"/>
    </location>
</feature>
<keyword evidence="6 8" id="KW-1133">Transmembrane helix</keyword>
<feature type="transmembrane region" description="Helical" evidence="8">
    <location>
        <begin position="27"/>
        <end position="49"/>
    </location>
</feature>
<dbReference type="PROSITE" id="PS50929">
    <property type="entry name" value="ABC_TM1F"/>
    <property type="match status" value="1"/>
</dbReference>
<evidence type="ECO:0000256" key="5">
    <source>
        <dbReference type="ARBA" id="ARBA00022840"/>
    </source>
</evidence>
<gene>
    <name evidence="11" type="ORF">DUT91_23635</name>
</gene>
<keyword evidence="5 11" id="KW-0067">ATP-binding</keyword>
<dbReference type="InterPro" id="IPR027417">
    <property type="entry name" value="P-loop_NTPase"/>
</dbReference>
<evidence type="ECO:0000256" key="3">
    <source>
        <dbReference type="ARBA" id="ARBA00022692"/>
    </source>
</evidence>
<comment type="subcellular location">
    <subcellularLocation>
        <location evidence="1">Cell membrane</location>
        <topology evidence="1">Multi-pass membrane protein</topology>
    </subcellularLocation>
</comment>
<proteinExistence type="inferred from homology"/>
<dbReference type="AlphaFoldDB" id="A0A368JWF9"/>
<evidence type="ECO:0000256" key="7">
    <source>
        <dbReference type="ARBA" id="ARBA00023136"/>
    </source>
</evidence>
<reference evidence="11 12" key="1">
    <citation type="submission" date="2018-07" db="EMBL/GenBank/DDBJ databases">
        <title>The draft genome of Phyllobacterium salinisoli.</title>
        <authorList>
            <person name="Liu L."/>
            <person name="Li L."/>
            <person name="Zhang X."/>
            <person name="Liang L."/>
        </authorList>
    </citation>
    <scope>NUCLEOTIDE SEQUENCE [LARGE SCALE GENOMIC DNA]</scope>
    <source>
        <strain evidence="11 12">LLAN61</strain>
    </source>
</reference>
<keyword evidence="3 8" id="KW-0812">Transmembrane</keyword>
<dbReference type="OrthoDB" id="9804259at2"/>
<dbReference type="PANTHER" id="PTHR24221:SF654">
    <property type="entry name" value="ATP-BINDING CASSETTE SUB-FAMILY B MEMBER 6"/>
    <property type="match status" value="1"/>
</dbReference>
<dbReference type="PANTHER" id="PTHR24221">
    <property type="entry name" value="ATP-BINDING CASSETTE SUB-FAMILY B"/>
    <property type="match status" value="1"/>
</dbReference>
<dbReference type="GO" id="GO:0016887">
    <property type="term" value="F:ATP hydrolysis activity"/>
    <property type="evidence" value="ECO:0007669"/>
    <property type="project" value="InterPro"/>
</dbReference>
<dbReference type="InterPro" id="IPR017871">
    <property type="entry name" value="ABC_transporter-like_CS"/>
</dbReference>
<organism evidence="11 12">
    <name type="scientific">Phyllobacterium salinisoli</name>
    <dbReference type="NCBI Taxonomy" id="1899321"/>
    <lineage>
        <taxon>Bacteria</taxon>
        <taxon>Pseudomonadati</taxon>
        <taxon>Pseudomonadota</taxon>
        <taxon>Alphaproteobacteria</taxon>
        <taxon>Hyphomicrobiales</taxon>
        <taxon>Phyllobacteriaceae</taxon>
        <taxon>Phyllobacterium</taxon>
    </lineage>
</organism>
<dbReference type="InterPro" id="IPR003439">
    <property type="entry name" value="ABC_transporter-like_ATP-bd"/>
</dbReference>
<dbReference type="CDD" id="cd07346">
    <property type="entry name" value="ABC_6TM_exporters"/>
    <property type="match status" value="1"/>
</dbReference>
<evidence type="ECO:0000259" key="9">
    <source>
        <dbReference type="PROSITE" id="PS50893"/>
    </source>
</evidence>
<evidence type="ECO:0000256" key="4">
    <source>
        <dbReference type="ARBA" id="ARBA00022741"/>
    </source>
</evidence>
<dbReference type="Proteomes" id="UP000253420">
    <property type="component" value="Unassembled WGS sequence"/>
</dbReference>
<name>A0A368JWF9_9HYPH</name>
<feature type="domain" description="ABC transmembrane type-1" evidence="10">
    <location>
        <begin position="29"/>
        <end position="311"/>
    </location>
</feature>
<dbReference type="EMBL" id="QOZG01000030">
    <property type="protein sequence ID" value="RCS21508.1"/>
    <property type="molecule type" value="Genomic_DNA"/>
</dbReference>
<evidence type="ECO:0000256" key="1">
    <source>
        <dbReference type="ARBA" id="ARBA00004651"/>
    </source>
</evidence>
<dbReference type="SUPFAM" id="SSF90123">
    <property type="entry name" value="ABC transporter transmembrane region"/>
    <property type="match status" value="1"/>
</dbReference>
<evidence type="ECO:0000313" key="11">
    <source>
        <dbReference type="EMBL" id="RCS21508.1"/>
    </source>
</evidence>
<dbReference type="InterPro" id="IPR039421">
    <property type="entry name" value="Type_1_exporter"/>
</dbReference>
<feature type="transmembrane region" description="Helical" evidence="8">
    <location>
        <begin position="61"/>
        <end position="81"/>
    </location>
</feature>
<evidence type="ECO:0000256" key="2">
    <source>
        <dbReference type="ARBA" id="ARBA00005417"/>
    </source>
</evidence>
<dbReference type="GO" id="GO:0140359">
    <property type="term" value="F:ABC-type transporter activity"/>
    <property type="evidence" value="ECO:0007669"/>
    <property type="project" value="InterPro"/>
</dbReference>
<dbReference type="Gene3D" id="1.20.1560.10">
    <property type="entry name" value="ABC transporter type 1, transmembrane domain"/>
    <property type="match status" value="1"/>
</dbReference>
<feature type="domain" description="ABC transporter" evidence="9">
    <location>
        <begin position="344"/>
        <end position="558"/>
    </location>
</feature>
<evidence type="ECO:0000259" key="10">
    <source>
        <dbReference type="PROSITE" id="PS50929"/>
    </source>
</evidence>
<dbReference type="Pfam" id="PF00664">
    <property type="entry name" value="ABC_membrane"/>
    <property type="match status" value="1"/>
</dbReference>
<dbReference type="Gene3D" id="3.40.50.300">
    <property type="entry name" value="P-loop containing nucleotide triphosphate hydrolases"/>
    <property type="match status" value="1"/>
</dbReference>
<dbReference type="GO" id="GO:0005524">
    <property type="term" value="F:ATP binding"/>
    <property type="evidence" value="ECO:0007669"/>
    <property type="project" value="UniProtKB-KW"/>
</dbReference>
<keyword evidence="4" id="KW-0547">Nucleotide-binding</keyword>
<dbReference type="GO" id="GO:0005886">
    <property type="term" value="C:plasma membrane"/>
    <property type="evidence" value="ECO:0007669"/>
    <property type="project" value="UniProtKB-SubCell"/>
</dbReference>
<dbReference type="InterPro" id="IPR011527">
    <property type="entry name" value="ABC1_TM_dom"/>
</dbReference>
<protein>
    <submittedName>
        <fullName evidence="11">ABC transporter ATP-binding protein</fullName>
    </submittedName>
</protein>
<evidence type="ECO:0000256" key="6">
    <source>
        <dbReference type="ARBA" id="ARBA00022989"/>
    </source>
</evidence>
<dbReference type="Pfam" id="PF00005">
    <property type="entry name" value="ABC_tran"/>
    <property type="match status" value="1"/>
</dbReference>
<evidence type="ECO:0000313" key="12">
    <source>
        <dbReference type="Proteomes" id="UP000253420"/>
    </source>
</evidence>
<dbReference type="InterPro" id="IPR003593">
    <property type="entry name" value="AAA+_ATPase"/>
</dbReference>
<keyword evidence="12" id="KW-1185">Reference proteome</keyword>
<feature type="transmembrane region" description="Helical" evidence="8">
    <location>
        <begin position="141"/>
        <end position="160"/>
    </location>
</feature>
<comment type="similarity">
    <text evidence="2">Belongs to the ABC transporter superfamily.</text>
</comment>
<dbReference type="PROSITE" id="PS50893">
    <property type="entry name" value="ABC_TRANSPORTER_2"/>
    <property type="match status" value="1"/>
</dbReference>
<dbReference type="RefSeq" id="WP_114442864.1">
    <property type="nucleotide sequence ID" value="NZ_QOZG01000030.1"/>
</dbReference>
<sequence length="558" mass="60849">MFQDWQKIAAPLGMILRNYWSRSSGTLTLVVAIIVCSRISTVSAPYVFARILDELAPGLSGAGLVAGFVLYAFLMGLALTLQHMAQYLSTMTAGQLNYIAETSFFDRLTCKSPRFFAEHNSAEIQNALTRGAGAIDTIAQIALHSFIPCTVQLLLTLAVLGATTDVAAAVIVFLYGAVFIALTFVSNKTVRPHLERIVEAGQENARFVGNAISTMETLRCFGSAGWMSERFSRSAREIFENWRSFCLKRLVYACLYGLSLAVQFAITFALLMPRYHAGLITVGDLVLFNALLLQLNSPFEMAGRAINELARSRASLVPLATIWAAPEEVGVRNPVDFVPTDGRLKFGDVSFSYQDGRGIEGVSFVAERGRITFITGETGAGKSTIFKLVLKSLEPTAGEIMVDGVDLARIDRADWYAVIGVVPQEIMLLNDTLKVNIALGRPLDEERLRAAVAKAAILERIEAMPQGFDTVVGERGLKLSGGERQRIAIARALYAAPKFLFLDEASSALDEATEREIMNHIRRIAGEVTVLAITHRKGTIQGDDRVIVLADGRQITAA</sequence>
<keyword evidence="7 8" id="KW-0472">Membrane</keyword>
<comment type="caution">
    <text evidence="11">The sequence shown here is derived from an EMBL/GenBank/DDBJ whole genome shotgun (WGS) entry which is preliminary data.</text>
</comment>